<feature type="domain" description="Microcin J25-processing protein McjB C-terminal" evidence="1">
    <location>
        <begin position="23"/>
        <end position="132"/>
    </location>
</feature>
<dbReference type="Proteomes" id="UP000236729">
    <property type="component" value="Unassembled WGS sequence"/>
</dbReference>
<evidence type="ECO:0000313" key="5">
    <source>
        <dbReference type="Proteomes" id="UP000236729"/>
    </source>
</evidence>
<evidence type="ECO:0000313" key="3">
    <source>
        <dbReference type="EMBL" id="SFE64659.1"/>
    </source>
</evidence>
<dbReference type="EMBL" id="FNVB01000013">
    <property type="protein sequence ID" value="SEG96912.1"/>
    <property type="molecule type" value="Genomic_DNA"/>
</dbReference>
<dbReference type="AlphaFoldDB" id="A0A1H6EGL4"/>
<dbReference type="RefSeq" id="WP_093356953.1">
    <property type="nucleotide sequence ID" value="NZ_FNVB01000013.1"/>
</dbReference>
<dbReference type="Proteomes" id="UP000199690">
    <property type="component" value="Unassembled WGS sequence"/>
</dbReference>
<dbReference type="NCBIfam" id="NF033537">
    <property type="entry name" value="lasso_biosyn_B2"/>
    <property type="match status" value="1"/>
</dbReference>
<reference evidence="2" key="1">
    <citation type="submission" date="2016-10" db="EMBL/GenBank/DDBJ databases">
        <authorList>
            <person name="de Groot N.N."/>
        </authorList>
    </citation>
    <scope>NUCLEOTIDE SEQUENCE [LARGE SCALE GENOMIC DNA]</scope>
    <source>
        <strain evidence="2">ATCC 20501</strain>
    </source>
</reference>
<name>A0A1H6EGL4_9PSEU</name>
<protein>
    <submittedName>
        <fullName evidence="2">Transglutaminase-like superfamily protein</fullName>
    </submittedName>
</protein>
<proteinExistence type="predicted"/>
<dbReference type="Pfam" id="PF13471">
    <property type="entry name" value="Transglut_core3"/>
    <property type="match status" value="1"/>
</dbReference>
<sequence length="144" mass="15230">MSTPETLFAAERPPLRTRVAARVAVAIALPMAHLSPRRIRHVLSFARRGAPPATYAQASAARSAVIAVSTTCAGKGCLPRSIATALLCRVRGCWPTWKVGVRAAPFGAHAWVEAAGCAVDEGEQAQAFLPLMAVEPVTDETRKS</sequence>
<evidence type="ECO:0000259" key="1">
    <source>
        <dbReference type="Pfam" id="PF13471"/>
    </source>
</evidence>
<evidence type="ECO:0000313" key="2">
    <source>
        <dbReference type="EMBL" id="SEG96912.1"/>
    </source>
</evidence>
<dbReference type="EMBL" id="FOME01000013">
    <property type="protein sequence ID" value="SFE64659.1"/>
    <property type="molecule type" value="Genomic_DNA"/>
</dbReference>
<evidence type="ECO:0000313" key="4">
    <source>
        <dbReference type="Proteomes" id="UP000199690"/>
    </source>
</evidence>
<dbReference type="InterPro" id="IPR053521">
    <property type="entry name" value="McjB-like"/>
</dbReference>
<reference evidence="4 5" key="2">
    <citation type="submission" date="2016-10" db="EMBL/GenBank/DDBJ databases">
        <authorList>
            <person name="Varghese N."/>
            <person name="Submissions S."/>
        </authorList>
    </citation>
    <scope>NUCLEOTIDE SEQUENCE [LARGE SCALE GENOMIC DNA]</scope>
    <source>
        <strain evidence="5">ATCC 20501</strain>
        <strain evidence="3 4">CGMCC 4.3529</strain>
    </source>
</reference>
<gene>
    <name evidence="2" type="ORF">SAMN02982929_06579</name>
    <name evidence="3" type="ORF">SAMN05216506_11334</name>
</gene>
<accession>A0A1H6EGL4</accession>
<accession>A0A1I2C8H8</accession>
<dbReference type="InterPro" id="IPR032708">
    <property type="entry name" value="McjB_C"/>
</dbReference>
<keyword evidence="4" id="KW-1185">Reference proteome</keyword>
<organism evidence="2 5">
    <name type="scientific">Saccharopolyspora kobensis</name>
    <dbReference type="NCBI Taxonomy" id="146035"/>
    <lineage>
        <taxon>Bacteria</taxon>
        <taxon>Bacillati</taxon>
        <taxon>Actinomycetota</taxon>
        <taxon>Actinomycetes</taxon>
        <taxon>Pseudonocardiales</taxon>
        <taxon>Pseudonocardiaceae</taxon>
        <taxon>Saccharopolyspora</taxon>
    </lineage>
</organism>